<dbReference type="Proteomes" id="UP000245942">
    <property type="component" value="Unassembled WGS sequence"/>
</dbReference>
<evidence type="ECO:0000313" key="2">
    <source>
        <dbReference type="EMBL" id="PWN21981.1"/>
    </source>
</evidence>
<evidence type="ECO:0000256" key="1">
    <source>
        <dbReference type="SAM" id="MobiDB-lite"/>
    </source>
</evidence>
<name>A0A316UBZ5_9BASI</name>
<protein>
    <submittedName>
        <fullName evidence="2">Uncharacterized protein</fullName>
    </submittedName>
</protein>
<feature type="compositionally biased region" description="Basic and acidic residues" evidence="1">
    <location>
        <begin position="235"/>
        <end position="248"/>
    </location>
</feature>
<gene>
    <name evidence="2" type="ORF">BCV69DRAFT_281889</name>
</gene>
<feature type="compositionally biased region" description="Basic and acidic residues" evidence="1">
    <location>
        <begin position="196"/>
        <end position="214"/>
    </location>
</feature>
<keyword evidence="3" id="KW-1185">Reference proteome</keyword>
<dbReference type="GeneID" id="37013886"/>
<feature type="region of interest" description="Disordered" evidence="1">
    <location>
        <begin position="196"/>
        <end position="248"/>
    </location>
</feature>
<dbReference type="RefSeq" id="XP_025349141.1">
    <property type="nucleotide sequence ID" value="XM_025492152.1"/>
</dbReference>
<sequence>MSLTRLGALSFASASRSVFVRLPRTYPRTILHTLAVISHVAREAAEMQRPSSHSVEVAPPPLRIEQADFARDPWQRALLNYGFIQFASPTQAQAALNLPYKKHEVPLPPISPTSSSFIASAFATAKRPEGPLEKVLRKSAPDDSLRQEEEREIEYAGLRDVAPYLGLELPPFMLENVSEGTPADVLPSQFAQIEIKRRERGNASSKEGWRDRSGASRRHKEAFKSWQGFSQIRRGAKDQSDKGESDRV</sequence>
<organism evidence="2 3">
    <name type="scientific">Pseudomicrostroma glucosiphilum</name>
    <dbReference type="NCBI Taxonomy" id="1684307"/>
    <lineage>
        <taxon>Eukaryota</taxon>
        <taxon>Fungi</taxon>
        <taxon>Dikarya</taxon>
        <taxon>Basidiomycota</taxon>
        <taxon>Ustilaginomycotina</taxon>
        <taxon>Exobasidiomycetes</taxon>
        <taxon>Microstromatales</taxon>
        <taxon>Microstromatales incertae sedis</taxon>
        <taxon>Pseudomicrostroma</taxon>
    </lineage>
</organism>
<reference evidence="2 3" key="1">
    <citation type="journal article" date="2018" name="Mol. Biol. Evol.">
        <title>Broad Genomic Sampling Reveals a Smut Pathogenic Ancestry of the Fungal Clade Ustilaginomycotina.</title>
        <authorList>
            <person name="Kijpornyongpan T."/>
            <person name="Mondo S.J."/>
            <person name="Barry K."/>
            <person name="Sandor L."/>
            <person name="Lee J."/>
            <person name="Lipzen A."/>
            <person name="Pangilinan J."/>
            <person name="LaButti K."/>
            <person name="Hainaut M."/>
            <person name="Henrissat B."/>
            <person name="Grigoriev I.V."/>
            <person name="Spatafora J.W."/>
            <person name="Aime M.C."/>
        </authorList>
    </citation>
    <scope>NUCLEOTIDE SEQUENCE [LARGE SCALE GENOMIC DNA]</scope>
    <source>
        <strain evidence="2 3">MCA 4718</strain>
    </source>
</reference>
<feature type="non-terminal residue" evidence="2">
    <location>
        <position position="248"/>
    </location>
</feature>
<evidence type="ECO:0000313" key="3">
    <source>
        <dbReference type="Proteomes" id="UP000245942"/>
    </source>
</evidence>
<accession>A0A316UBZ5</accession>
<proteinExistence type="predicted"/>
<dbReference type="EMBL" id="KZ819324">
    <property type="protein sequence ID" value="PWN21981.1"/>
    <property type="molecule type" value="Genomic_DNA"/>
</dbReference>
<dbReference type="AlphaFoldDB" id="A0A316UBZ5"/>